<keyword evidence="2" id="KW-0808">Transferase</keyword>
<dbReference type="CDD" id="cd06588">
    <property type="entry name" value="PhnB_like"/>
    <property type="match status" value="1"/>
</dbReference>
<dbReference type="PANTHER" id="PTHR33990">
    <property type="entry name" value="PROTEIN YJDN-RELATED"/>
    <property type="match status" value="1"/>
</dbReference>
<accession>A0A1B8P0Y6</accession>
<evidence type="ECO:0000313" key="2">
    <source>
        <dbReference type="EMBL" id="OBX35921.1"/>
    </source>
</evidence>
<dbReference type="EMBL" id="MAJD01000001">
    <property type="protein sequence ID" value="OBX35921.1"/>
    <property type="molecule type" value="Genomic_DNA"/>
</dbReference>
<dbReference type="GO" id="GO:0032259">
    <property type="term" value="P:methylation"/>
    <property type="evidence" value="ECO:0007669"/>
    <property type="project" value="UniProtKB-KW"/>
</dbReference>
<dbReference type="AlphaFoldDB" id="A0A1B8P0Y6"/>
<reference evidence="2 3" key="1">
    <citation type="submission" date="2016-06" db="EMBL/GenBank/DDBJ databases">
        <title>Genome sequence of halotolerant plant growth promoting strain of Halomonas elongata HEK1 isolated from salterns of Rann of Kutch, Gujarat, India.</title>
        <authorList>
            <person name="Gaba S."/>
            <person name="Singh R.N."/>
            <person name="Abrol S."/>
            <person name="Kaushik R."/>
            <person name="Saxena A.K."/>
        </authorList>
    </citation>
    <scope>NUCLEOTIDE SEQUENCE [LARGE SCALE GENOMIC DNA]</scope>
    <source>
        <strain evidence="2 3">HEK1</strain>
    </source>
</reference>
<gene>
    <name evidence="2" type="ORF">A8U91_00257</name>
</gene>
<feature type="domain" description="PhnB-like" evidence="1">
    <location>
        <begin position="3"/>
        <end position="117"/>
    </location>
</feature>
<dbReference type="GO" id="GO:0008168">
    <property type="term" value="F:methyltransferase activity"/>
    <property type="evidence" value="ECO:0007669"/>
    <property type="project" value="UniProtKB-KW"/>
</dbReference>
<dbReference type="Proteomes" id="UP000092504">
    <property type="component" value="Unassembled WGS sequence"/>
</dbReference>
<protein>
    <submittedName>
        <fullName evidence="2">3-demethylubiquinone-9 3-methyltransferase</fullName>
    </submittedName>
</protein>
<dbReference type="Pfam" id="PF06983">
    <property type="entry name" value="3-dmu-9_3-mt"/>
    <property type="match status" value="1"/>
</dbReference>
<sequence length="158" mass="17833">MHRITPFLWFDGQAEEAASFYVSVFPDSRIERVVRAPTDTPSVPVGEVLLVEFILDGARYAGLNGGPDVPFNQAVSLHIDCADQAEVDHYWESLSEGGRKIQCGWLQDRWGLHWQVVPTRMHELLNDPDPERARRAMEAMMQMEKLIIADLERAADGG</sequence>
<keyword evidence="2" id="KW-0489">Methyltransferase</keyword>
<dbReference type="InterPro" id="IPR029068">
    <property type="entry name" value="Glyas_Bleomycin-R_OHBP_Dase"/>
</dbReference>
<dbReference type="PIRSF" id="PIRSF021700">
    <property type="entry name" value="3_dmu_93_MTrfase"/>
    <property type="match status" value="1"/>
</dbReference>
<dbReference type="PANTHER" id="PTHR33990:SF2">
    <property type="entry name" value="PHNB-LIKE DOMAIN-CONTAINING PROTEIN"/>
    <property type="match status" value="1"/>
</dbReference>
<keyword evidence="2" id="KW-0830">Ubiquinone</keyword>
<dbReference type="InterPro" id="IPR028973">
    <property type="entry name" value="PhnB-like"/>
</dbReference>
<organism evidence="2 3">
    <name type="scientific">Halomonas elongata</name>
    <dbReference type="NCBI Taxonomy" id="2746"/>
    <lineage>
        <taxon>Bacteria</taxon>
        <taxon>Pseudomonadati</taxon>
        <taxon>Pseudomonadota</taxon>
        <taxon>Gammaproteobacteria</taxon>
        <taxon>Oceanospirillales</taxon>
        <taxon>Halomonadaceae</taxon>
        <taxon>Halomonas</taxon>
    </lineage>
</organism>
<evidence type="ECO:0000313" key="3">
    <source>
        <dbReference type="Proteomes" id="UP000092504"/>
    </source>
</evidence>
<name>A0A1B8P0Y6_HALEL</name>
<dbReference type="InterPro" id="IPR009725">
    <property type="entry name" value="3_dmu_93_MTrfase"/>
</dbReference>
<proteinExistence type="predicted"/>
<dbReference type="SUPFAM" id="SSF54593">
    <property type="entry name" value="Glyoxalase/Bleomycin resistance protein/Dihydroxybiphenyl dioxygenase"/>
    <property type="match status" value="1"/>
</dbReference>
<dbReference type="Gene3D" id="3.10.180.10">
    <property type="entry name" value="2,3-Dihydroxybiphenyl 1,2-Dioxygenase, domain 1"/>
    <property type="match status" value="1"/>
</dbReference>
<evidence type="ECO:0000259" key="1">
    <source>
        <dbReference type="Pfam" id="PF06983"/>
    </source>
</evidence>
<comment type="caution">
    <text evidence="2">The sequence shown here is derived from an EMBL/GenBank/DDBJ whole genome shotgun (WGS) entry which is preliminary data.</text>
</comment>
<dbReference type="PATRIC" id="fig|2746.7.peg.264"/>